<organism evidence="3 4">
    <name type="scientific">Seiridium unicorne</name>
    <dbReference type="NCBI Taxonomy" id="138068"/>
    <lineage>
        <taxon>Eukaryota</taxon>
        <taxon>Fungi</taxon>
        <taxon>Dikarya</taxon>
        <taxon>Ascomycota</taxon>
        <taxon>Pezizomycotina</taxon>
        <taxon>Sordariomycetes</taxon>
        <taxon>Xylariomycetidae</taxon>
        <taxon>Amphisphaeriales</taxon>
        <taxon>Sporocadaceae</taxon>
        <taxon>Seiridium</taxon>
    </lineage>
</organism>
<gene>
    <name evidence="3" type="ORF">SUNI508_06827</name>
</gene>
<dbReference type="SUPFAM" id="SSF46934">
    <property type="entry name" value="UBA-like"/>
    <property type="match status" value="1"/>
</dbReference>
<feature type="compositionally biased region" description="Basic residues" evidence="1">
    <location>
        <begin position="218"/>
        <end position="229"/>
    </location>
</feature>
<feature type="compositionally biased region" description="Polar residues" evidence="1">
    <location>
        <begin position="232"/>
        <end position="247"/>
    </location>
</feature>
<dbReference type="Proteomes" id="UP001408356">
    <property type="component" value="Unassembled WGS sequence"/>
</dbReference>
<feature type="domain" description="Smr" evidence="2">
    <location>
        <begin position="471"/>
        <end position="553"/>
    </location>
</feature>
<dbReference type="InterPro" id="IPR002625">
    <property type="entry name" value="Smr_dom"/>
</dbReference>
<dbReference type="InterPro" id="IPR009060">
    <property type="entry name" value="UBA-like_sf"/>
</dbReference>
<proteinExistence type="predicted"/>
<dbReference type="EMBL" id="JARVKF010000268">
    <property type="protein sequence ID" value="KAK9420068.1"/>
    <property type="molecule type" value="Genomic_DNA"/>
</dbReference>
<evidence type="ECO:0000313" key="4">
    <source>
        <dbReference type="Proteomes" id="UP001408356"/>
    </source>
</evidence>
<evidence type="ECO:0000313" key="3">
    <source>
        <dbReference type="EMBL" id="KAK9420068.1"/>
    </source>
</evidence>
<keyword evidence="4" id="KW-1185">Reference proteome</keyword>
<feature type="compositionally biased region" description="Low complexity" evidence="1">
    <location>
        <begin position="388"/>
        <end position="401"/>
    </location>
</feature>
<sequence length="553" mass="60469">MEDPITKLVVRCPLQTTRPVRCSCSRQNVFSSLIDEALILSMCSDYDLNNPEGFQQARQALLIVSENVPFEEASGFNASGLEQRIVDIHDAANDGSGEPRSVAAESDLRSNDGLTTTTESSIPQSILSTASSKPSTQDAQETLRFSIFDGLGGEEKEKRLQEIFPELKPIDITLALQKFDGDADRAVEVLLTTSHLEQTGQRPKGIDGFYVDDDAVPTRRKRGKKKKAIVRSTESTNPSSANSSDESNVLDEKHRGNISYLAERLPVGESEIEDIYVQKRKSMGAAVIQILDNYIAAGIDPLGSERCPAADEQVKQYPWVPATYMAPIFGLTSSRQQALDLIQILAAYYEKPVYLRYDISYNISAPRLDIDTIGSNSSKSWSVMAGKAPAAPRRNAPSSSATPTTLRSGDLAELRNHSFQAAGAAYKKGGLYRSAAAVLAERGRDLSRDLHQARSSEAAQYVNQRSKPDEIDLHGVTVQDGVGIALDRVWSWWESLGEEKTRKARDGFTIVTGLGRHSAGGISPLRINVFKALVADGWKVTVLTGQYLVTGRK</sequence>
<protein>
    <recommendedName>
        <fullName evidence="2">Smr domain-containing protein</fullName>
    </recommendedName>
</protein>
<feature type="compositionally biased region" description="Polar residues" evidence="1">
    <location>
        <begin position="112"/>
        <end position="138"/>
    </location>
</feature>
<comment type="caution">
    <text evidence="3">The sequence shown here is derived from an EMBL/GenBank/DDBJ whole genome shotgun (WGS) entry which is preliminary data.</text>
</comment>
<feature type="region of interest" description="Disordered" evidence="1">
    <location>
        <begin position="217"/>
        <end position="250"/>
    </location>
</feature>
<dbReference type="SUPFAM" id="SSF160443">
    <property type="entry name" value="SMR domain-like"/>
    <property type="match status" value="1"/>
</dbReference>
<name>A0ABR2UZD7_9PEZI</name>
<feature type="region of interest" description="Disordered" evidence="1">
    <location>
        <begin position="91"/>
        <end position="138"/>
    </location>
</feature>
<dbReference type="InterPro" id="IPR036063">
    <property type="entry name" value="Smr_dom_sf"/>
</dbReference>
<reference evidence="3 4" key="1">
    <citation type="journal article" date="2024" name="J. Plant Pathol.">
        <title>Sequence and assembly of the genome of Seiridium unicorne, isolate CBS 538.82, causal agent of cypress canker disease.</title>
        <authorList>
            <person name="Scali E."/>
            <person name="Rocca G.D."/>
            <person name="Danti R."/>
            <person name="Garbelotto M."/>
            <person name="Barberini S."/>
            <person name="Baroncelli R."/>
            <person name="Emiliani G."/>
        </authorList>
    </citation>
    <scope>NUCLEOTIDE SEQUENCE [LARGE SCALE GENOMIC DNA]</scope>
    <source>
        <strain evidence="3 4">BM-138-508</strain>
    </source>
</reference>
<accession>A0ABR2UZD7</accession>
<evidence type="ECO:0000259" key="2">
    <source>
        <dbReference type="PROSITE" id="PS50828"/>
    </source>
</evidence>
<dbReference type="CDD" id="cd14279">
    <property type="entry name" value="CUE"/>
    <property type="match status" value="1"/>
</dbReference>
<dbReference type="PANTHER" id="PTHR46535:SF1">
    <property type="entry name" value="NEDD4-BINDING PROTEIN 2"/>
    <property type="match status" value="1"/>
</dbReference>
<feature type="region of interest" description="Disordered" evidence="1">
    <location>
        <begin position="384"/>
        <end position="406"/>
    </location>
</feature>
<dbReference type="InterPro" id="IPR052772">
    <property type="entry name" value="Endo/PolyKinase_Domain-Protein"/>
</dbReference>
<dbReference type="PROSITE" id="PS50828">
    <property type="entry name" value="SMR"/>
    <property type="match status" value="1"/>
</dbReference>
<dbReference type="PANTHER" id="PTHR46535">
    <property type="entry name" value="NEDD4-BINDING PROTEIN 2"/>
    <property type="match status" value="1"/>
</dbReference>
<evidence type="ECO:0000256" key="1">
    <source>
        <dbReference type="SAM" id="MobiDB-lite"/>
    </source>
</evidence>
<dbReference type="Gene3D" id="3.30.1370.110">
    <property type="match status" value="1"/>
</dbReference>